<gene>
    <name evidence="1" type="ORF">SAMN02745226_00312</name>
</gene>
<dbReference type="RefSeq" id="WP_072757588.1">
    <property type="nucleotide sequence ID" value="NZ_FRDJ01000001.1"/>
</dbReference>
<protein>
    <recommendedName>
        <fullName evidence="3">2-amino-4-ketopentanoate thiolase alpha subunit</fullName>
    </recommendedName>
</protein>
<organism evidence="1 2">
    <name type="scientific">Fervidobacterium gondwanense DSM 13020</name>
    <dbReference type="NCBI Taxonomy" id="1121883"/>
    <lineage>
        <taxon>Bacteria</taxon>
        <taxon>Thermotogati</taxon>
        <taxon>Thermotogota</taxon>
        <taxon>Thermotogae</taxon>
        <taxon>Thermotogales</taxon>
        <taxon>Fervidobacteriaceae</taxon>
        <taxon>Fervidobacterium</taxon>
    </lineage>
</organism>
<keyword evidence="2" id="KW-1185">Reference proteome</keyword>
<dbReference type="Proteomes" id="UP000184207">
    <property type="component" value="Unassembled WGS sequence"/>
</dbReference>
<evidence type="ECO:0008006" key="3">
    <source>
        <dbReference type="Google" id="ProtNLM"/>
    </source>
</evidence>
<evidence type="ECO:0000313" key="1">
    <source>
        <dbReference type="EMBL" id="SHN51048.1"/>
    </source>
</evidence>
<dbReference type="EMBL" id="FRDJ01000001">
    <property type="protein sequence ID" value="SHN51048.1"/>
    <property type="molecule type" value="Genomic_DNA"/>
</dbReference>
<dbReference type="OrthoDB" id="3712030at2"/>
<dbReference type="InterPro" id="IPR047755">
    <property type="entry name" value="OrtA"/>
</dbReference>
<dbReference type="Pfam" id="PF22010">
    <property type="entry name" value="OrtA"/>
    <property type="match status" value="1"/>
</dbReference>
<evidence type="ECO:0000313" key="2">
    <source>
        <dbReference type="Proteomes" id="UP000184207"/>
    </source>
</evidence>
<accession>A0A1M7RY12</accession>
<sequence>MLPNVAKKGDWVQVQVRILQPTERAPQVPDDTKKVPLEMRVKGFLIDEKAEIGNTVNIKTPTGRIVSGTLVAVNPKYEHDFGEPVPELITIGMELREFLESDEHSGGEKNGK</sequence>
<dbReference type="AlphaFoldDB" id="A0A1M7RY12"/>
<reference evidence="2" key="1">
    <citation type="submission" date="2016-12" db="EMBL/GenBank/DDBJ databases">
        <authorList>
            <person name="Varghese N."/>
            <person name="Submissions S."/>
        </authorList>
    </citation>
    <scope>NUCLEOTIDE SEQUENCE [LARGE SCALE GENOMIC DNA]</scope>
    <source>
        <strain evidence="2">DSM 13020</strain>
    </source>
</reference>
<dbReference type="NCBIfam" id="NF040739">
    <property type="entry name" value="ornith_OrtA"/>
    <property type="match status" value="1"/>
</dbReference>
<name>A0A1M7RY12_FERGO</name>
<dbReference type="STRING" id="1121883.SAMN02745226_00312"/>
<proteinExistence type="predicted"/>